<proteinExistence type="predicted"/>
<sequence length="117" mass="13776">MELVATAFVKVKERWKVVGKKWKEQCIEAFPFVIFTCLLHNFLIKFSEVLLDDNVELWSNIELPEFVLIKFSEVLLEENVELWSNIELPEFDGEDDKYGNRTWDALALHLSRLSQTV</sequence>
<evidence type="ECO:0000313" key="1">
    <source>
        <dbReference type="EMBL" id="CAA3021609.1"/>
    </source>
</evidence>
<dbReference type="OrthoDB" id="1912480at2759"/>
<protein>
    <submittedName>
        <fullName evidence="1">Uncharacterized protein</fullName>
    </submittedName>
</protein>
<evidence type="ECO:0000313" key="2">
    <source>
        <dbReference type="Proteomes" id="UP000594638"/>
    </source>
</evidence>
<keyword evidence="2" id="KW-1185">Reference proteome</keyword>
<dbReference type="EMBL" id="CACTIH010009057">
    <property type="protein sequence ID" value="CAA3021609.1"/>
    <property type="molecule type" value="Genomic_DNA"/>
</dbReference>
<dbReference type="AlphaFoldDB" id="A0A8S0UUQ9"/>
<name>A0A8S0UUQ9_OLEEU</name>
<organism evidence="1 2">
    <name type="scientific">Olea europaea subsp. europaea</name>
    <dbReference type="NCBI Taxonomy" id="158383"/>
    <lineage>
        <taxon>Eukaryota</taxon>
        <taxon>Viridiplantae</taxon>
        <taxon>Streptophyta</taxon>
        <taxon>Embryophyta</taxon>
        <taxon>Tracheophyta</taxon>
        <taxon>Spermatophyta</taxon>
        <taxon>Magnoliopsida</taxon>
        <taxon>eudicotyledons</taxon>
        <taxon>Gunneridae</taxon>
        <taxon>Pentapetalae</taxon>
        <taxon>asterids</taxon>
        <taxon>lamiids</taxon>
        <taxon>Lamiales</taxon>
        <taxon>Oleaceae</taxon>
        <taxon>Oleeae</taxon>
        <taxon>Olea</taxon>
    </lineage>
</organism>
<dbReference type="Gramene" id="OE9A080615T1">
    <property type="protein sequence ID" value="OE9A080615C1"/>
    <property type="gene ID" value="OE9A080615"/>
</dbReference>
<dbReference type="Proteomes" id="UP000594638">
    <property type="component" value="Unassembled WGS sequence"/>
</dbReference>
<reference evidence="1 2" key="1">
    <citation type="submission" date="2019-12" db="EMBL/GenBank/DDBJ databases">
        <authorList>
            <person name="Alioto T."/>
            <person name="Alioto T."/>
            <person name="Gomez Garrido J."/>
        </authorList>
    </citation>
    <scope>NUCLEOTIDE SEQUENCE [LARGE SCALE GENOMIC DNA]</scope>
</reference>
<accession>A0A8S0UUQ9</accession>
<comment type="caution">
    <text evidence="1">The sequence shown here is derived from an EMBL/GenBank/DDBJ whole genome shotgun (WGS) entry which is preliminary data.</text>
</comment>
<gene>
    <name evidence="1" type="ORF">OLEA9_A080615</name>
</gene>